<accession>A0AAX3U922</accession>
<dbReference type="Proteomes" id="UP001239257">
    <property type="component" value="Chromosome 2"/>
</dbReference>
<dbReference type="GO" id="GO:0003677">
    <property type="term" value="F:DNA binding"/>
    <property type="evidence" value="ECO:0007669"/>
    <property type="project" value="InterPro"/>
</dbReference>
<dbReference type="EMBL" id="CP118712">
    <property type="protein sequence ID" value="WGK86659.1"/>
    <property type="molecule type" value="Genomic_DNA"/>
</dbReference>
<dbReference type="SUPFAM" id="SSF46894">
    <property type="entry name" value="C-terminal effector domain of the bipartite response regulators"/>
    <property type="match status" value="1"/>
</dbReference>
<evidence type="ECO:0000313" key="3">
    <source>
        <dbReference type="EMBL" id="WGK86659.1"/>
    </source>
</evidence>
<evidence type="ECO:0000313" key="2">
    <source>
        <dbReference type="EMBL" id="WGK83686.1"/>
    </source>
</evidence>
<proteinExistence type="predicted"/>
<dbReference type="InterPro" id="IPR000792">
    <property type="entry name" value="Tscrpt_reg_LuxR_C"/>
</dbReference>
<dbReference type="Gene3D" id="1.10.10.10">
    <property type="entry name" value="Winged helix-like DNA-binding domain superfamily/Winged helix DNA-binding domain"/>
    <property type="match status" value="1"/>
</dbReference>
<gene>
    <name evidence="2" type="ORF">PYE51_14820</name>
    <name evidence="3" type="ORF">PYE67_17050</name>
</gene>
<sequence>MTVIDKIDIIKQIYSTIEEPHSWKDVLHNISQQLGSSHAFIASRSSIDHSPSGFYEYGFDAGHFEQYQAHFYKVDLWTQGLALHQANQFHPSHLVCDDKLFQQSEIYTDFAKPAQIRNSIGCLLARPDGELISELAFMTGPDCDYYTKEQIELANAYLPHIEHALDIAQRLNFQQPIHHRYSVLDQLSDAMFICNGQADILYINRSADAMLYQGQLFKLPSETSKRLVFGNVSIHTEFMQALNRVSQTNAQSRSFYAWDKQNIYRVTLKPWVHQALTPLGEISYPCTLMTVQSSASKVVLQPKDIMSLFGLTLAEAEVCSLLCAGTLVNEIADKRSATPNTIRQQIKACLGKTATRNQAELVSKVILGLTLN</sequence>
<feature type="domain" description="HTH luxR-type" evidence="1">
    <location>
        <begin position="308"/>
        <end position="365"/>
    </location>
</feature>
<reference evidence="2 5" key="1">
    <citation type="submission" date="2022-02" db="EMBL/GenBank/DDBJ databases">
        <title>Emergence and expansion in Europe of a Vibrio aestuarianus clonal complex pathogenic for oysters.</title>
        <authorList>
            <person name="Mesnil A."/>
            <person name="Travers M.-A."/>
        </authorList>
    </citation>
    <scope>NUCLEOTIDE SEQUENCE</scope>
    <source>
        <strain evidence="3 5">U17</strain>
        <strain evidence="2">U29</strain>
    </source>
</reference>
<name>A0AAX3U922_9VIBR</name>
<dbReference type="SMART" id="SM00421">
    <property type="entry name" value="HTH_LUXR"/>
    <property type="match status" value="1"/>
</dbReference>
<dbReference type="Proteomes" id="UP001241226">
    <property type="component" value="Chromosome 2"/>
</dbReference>
<dbReference type="EMBL" id="CP118710">
    <property type="protein sequence ID" value="WGK83686.1"/>
    <property type="molecule type" value="Genomic_DNA"/>
</dbReference>
<evidence type="ECO:0000313" key="5">
    <source>
        <dbReference type="Proteomes" id="UP001241226"/>
    </source>
</evidence>
<dbReference type="RefSeq" id="WP_261927191.1">
    <property type="nucleotide sequence ID" value="NZ_CALYLG010000266.1"/>
</dbReference>
<evidence type="ECO:0000313" key="4">
    <source>
        <dbReference type="Proteomes" id="UP001239257"/>
    </source>
</evidence>
<organism evidence="2 4">
    <name type="scientific">Vibrio aestuarianus</name>
    <dbReference type="NCBI Taxonomy" id="28171"/>
    <lineage>
        <taxon>Bacteria</taxon>
        <taxon>Pseudomonadati</taxon>
        <taxon>Pseudomonadota</taxon>
        <taxon>Gammaproteobacteria</taxon>
        <taxon>Vibrionales</taxon>
        <taxon>Vibrionaceae</taxon>
        <taxon>Vibrio</taxon>
    </lineage>
</organism>
<evidence type="ECO:0000259" key="1">
    <source>
        <dbReference type="SMART" id="SM00421"/>
    </source>
</evidence>
<protein>
    <submittedName>
        <fullName evidence="2">Helix-turn-helix transcriptional regulator</fullName>
    </submittedName>
</protein>
<dbReference type="InterPro" id="IPR016032">
    <property type="entry name" value="Sig_transdc_resp-reg_C-effctor"/>
</dbReference>
<dbReference type="AlphaFoldDB" id="A0AAX3U922"/>
<dbReference type="InterPro" id="IPR036388">
    <property type="entry name" value="WH-like_DNA-bd_sf"/>
</dbReference>
<dbReference type="GO" id="GO:0006355">
    <property type="term" value="P:regulation of DNA-templated transcription"/>
    <property type="evidence" value="ECO:0007669"/>
    <property type="project" value="InterPro"/>
</dbReference>